<feature type="compositionally biased region" description="Polar residues" evidence="1">
    <location>
        <begin position="204"/>
        <end position="213"/>
    </location>
</feature>
<organism evidence="2 3">
    <name type="scientific">Mytilus coruscus</name>
    <name type="common">Sea mussel</name>
    <dbReference type="NCBI Taxonomy" id="42192"/>
    <lineage>
        <taxon>Eukaryota</taxon>
        <taxon>Metazoa</taxon>
        <taxon>Spiralia</taxon>
        <taxon>Lophotrochozoa</taxon>
        <taxon>Mollusca</taxon>
        <taxon>Bivalvia</taxon>
        <taxon>Autobranchia</taxon>
        <taxon>Pteriomorphia</taxon>
        <taxon>Mytilida</taxon>
        <taxon>Mytiloidea</taxon>
        <taxon>Mytilidae</taxon>
        <taxon>Mytilinae</taxon>
        <taxon>Mytilus</taxon>
    </lineage>
</organism>
<keyword evidence="3" id="KW-1185">Reference proteome</keyword>
<evidence type="ECO:0000256" key="1">
    <source>
        <dbReference type="SAM" id="MobiDB-lite"/>
    </source>
</evidence>
<evidence type="ECO:0000313" key="2">
    <source>
        <dbReference type="EMBL" id="CAC5371051.1"/>
    </source>
</evidence>
<feature type="compositionally biased region" description="Low complexity" evidence="1">
    <location>
        <begin position="1"/>
        <end position="20"/>
    </location>
</feature>
<dbReference type="Proteomes" id="UP000507470">
    <property type="component" value="Unassembled WGS sequence"/>
</dbReference>
<protein>
    <submittedName>
        <fullName evidence="2">Uncharacterized protein</fullName>
    </submittedName>
</protein>
<proteinExistence type="predicted"/>
<reference evidence="2 3" key="1">
    <citation type="submission" date="2020-06" db="EMBL/GenBank/DDBJ databases">
        <authorList>
            <person name="Li R."/>
            <person name="Bekaert M."/>
        </authorList>
    </citation>
    <scope>NUCLEOTIDE SEQUENCE [LARGE SCALE GENOMIC DNA]</scope>
    <source>
        <strain evidence="3">wild</strain>
    </source>
</reference>
<evidence type="ECO:0000313" key="3">
    <source>
        <dbReference type="Proteomes" id="UP000507470"/>
    </source>
</evidence>
<gene>
    <name evidence="2" type="ORF">MCOR_9658</name>
</gene>
<accession>A0A6J8AN26</accession>
<dbReference type="AlphaFoldDB" id="A0A6J8AN26"/>
<feature type="compositionally biased region" description="Basic and acidic residues" evidence="1">
    <location>
        <begin position="160"/>
        <end position="203"/>
    </location>
</feature>
<feature type="region of interest" description="Disordered" evidence="1">
    <location>
        <begin position="1"/>
        <end position="25"/>
    </location>
</feature>
<dbReference type="EMBL" id="CACVKT020001743">
    <property type="protein sequence ID" value="CAC5371051.1"/>
    <property type="molecule type" value="Genomic_DNA"/>
</dbReference>
<sequence length="213" mass="23798">MHSHNDTNFSHHSTSSHVSSLPSQNTNVNISSPFINVTNSPVPMPPRISAPYLRLQSPLIIKKTVSHIPRRATQTRESYTNIRPMAATNRPSTLHTTASFSPFADCNSRDGLSSTFSSPFTIAYSASPITSDQNRCMVILERTSALPNFNERVRRLLENNDGQDRHLPDNNDAREGLARRMDRDNCRGRGRDGGRPARQKDGINKTQTSPLYI</sequence>
<feature type="region of interest" description="Disordered" evidence="1">
    <location>
        <begin position="160"/>
        <end position="213"/>
    </location>
</feature>
<name>A0A6J8AN26_MYTCO</name>